<accession>F4QB65</accession>
<dbReference type="PROSITE" id="PS51421">
    <property type="entry name" value="RAS"/>
    <property type="match status" value="1"/>
</dbReference>
<dbReference type="RefSeq" id="XP_004351353.1">
    <property type="nucleotide sequence ID" value="XM_004351301.1"/>
</dbReference>
<dbReference type="Gene3D" id="3.40.50.300">
    <property type="entry name" value="P-loop containing nucleotide triphosphate hydrolases"/>
    <property type="match status" value="1"/>
</dbReference>
<dbReference type="InterPro" id="IPR005225">
    <property type="entry name" value="Small_GTP-bd"/>
</dbReference>
<dbReference type="PROSITE" id="PS51420">
    <property type="entry name" value="RHO"/>
    <property type="match status" value="1"/>
</dbReference>
<dbReference type="GeneID" id="14866784"/>
<organism evidence="3 4">
    <name type="scientific">Cavenderia fasciculata</name>
    <name type="common">Slime mold</name>
    <name type="synonym">Dictyostelium fasciculatum</name>
    <dbReference type="NCBI Taxonomy" id="261658"/>
    <lineage>
        <taxon>Eukaryota</taxon>
        <taxon>Amoebozoa</taxon>
        <taxon>Evosea</taxon>
        <taxon>Eumycetozoa</taxon>
        <taxon>Dictyostelia</taxon>
        <taxon>Acytosteliales</taxon>
        <taxon>Cavenderiaceae</taxon>
        <taxon>Cavenderia</taxon>
    </lineage>
</organism>
<dbReference type="Proteomes" id="UP000007797">
    <property type="component" value="Unassembled WGS sequence"/>
</dbReference>
<dbReference type="NCBIfam" id="TIGR00231">
    <property type="entry name" value="small_GTP"/>
    <property type="match status" value="1"/>
</dbReference>
<dbReference type="PANTHER" id="PTHR47979">
    <property type="entry name" value="DRAB11-RELATED"/>
    <property type="match status" value="1"/>
</dbReference>
<dbReference type="InterPro" id="IPR050209">
    <property type="entry name" value="Rab_GTPases_membrane_traffic"/>
</dbReference>
<name>F4QB65_CACFS</name>
<protein>
    <submittedName>
        <fullName evidence="3">Rab GTPase</fullName>
    </submittedName>
</protein>
<dbReference type="KEGG" id="dfa:DFA_10710"/>
<dbReference type="InterPro" id="IPR001806">
    <property type="entry name" value="Small_GTPase"/>
</dbReference>
<dbReference type="FunFam" id="3.40.50.300:FF:002078">
    <property type="entry name" value="Ras-related protein RabQ"/>
    <property type="match status" value="1"/>
</dbReference>
<dbReference type="OMA" id="LDCAHES"/>
<feature type="compositionally biased region" description="Low complexity" evidence="2">
    <location>
        <begin position="189"/>
        <end position="219"/>
    </location>
</feature>
<feature type="region of interest" description="Disordered" evidence="2">
    <location>
        <begin position="188"/>
        <end position="231"/>
    </location>
</feature>
<dbReference type="Pfam" id="PF00071">
    <property type="entry name" value="Ras"/>
    <property type="match status" value="1"/>
</dbReference>
<dbReference type="SMART" id="SM00175">
    <property type="entry name" value="RAB"/>
    <property type="match status" value="1"/>
</dbReference>
<dbReference type="SMART" id="SM00174">
    <property type="entry name" value="RHO"/>
    <property type="match status" value="1"/>
</dbReference>
<evidence type="ECO:0000256" key="1">
    <source>
        <dbReference type="ARBA" id="ARBA00006270"/>
    </source>
</evidence>
<dbReference type="InterPro" id="IPR027417">
    <property type="entry name" value="P-loop_NTPase"/>
</dbReference>
<dbReference type="GO" id="GO:0003924">
    <property type="term" value="F:GTPase activity"/>
    <property type="evidence" value="ECO:0007669"/>
    <property type="project" value="InterPro"/>
</dbReference>
<sequence>MEEYHLKCIVTGPPCVGKSSLLLQFCEKEFSTELDTTVGVEFQSKTMELDGQFKIKLEIWDTAGQESFRSITNNYYRGAHIALLVYDITNRQSFQYLGSWLEEIAQMSTPNIVTLLIGNKCDAKERRVVTLEEAQRFAKSNDLIFIETSAKDNTNVEKVFEDAARQVITLIKQGKLVVVNKKPQISLISGTNNNNNNNPNGTNNGTNNNNNNNNSSNGKTGNGTTGDKKCC</sequence>
<dbReference type="OrthoDB" id="63533at2759"/>
<proteinExistence type="inferred from homology"/>
<dbReference type="SUPFAM" id="SSF52540">
    <property type="entry name" value="P-loop containing nucleoside triphosphate hydrolases"/>
    <property type="match status" value="1"/>
</dbReference>
<dbReference type="PRINTS" id="PR00449">
    <property type="entry name" value="RASTRNSFRMNG"/>
</dbReference>
<dbReference type="CDD" id="cd00154">
    <property type="entry name" value="Rab"/>
    <property type="match status" value="1"/>
</dbReference>
<gene>
    <name evidence="3" type="primary">rabQ</name>
    <name evidence="3" type="ORF">DFA_10710</name>
</gene>
<dbReference type="PROSITE" id="PS51419">
    <property type="entry name" value="RAB"/>
    <property type="match status" value="1"/>
</dbReference>
<dbReference type="GO" id="GO:0005525">
    <property type="term" value="F:GTP binding"/>
    <property type="evidence" value="ECO:0007669"/>
    <property type="project" value="InterPro"/>
</dbReference>
<evidence type="ECO:0000256" key="2">
    <source>
        <dbReference type="SAM" id="MobiDB-lite"/>
    </source>
</evidence>
<dbReference type="SMART" id="SM00176">
    <property type="entry name" value="RAN"/>
    <property type="match status" value="1"/>
</dbReference>
<evidence type="ECO:0000313" key="4">
    <source>
        <dbReference type="Proteomes" id="UP000007797"/>
    </source>
</evidence>
<dbReference type="SMART" id="SM00173">
    <property type="entry name" value="RAS"/>
    <property type="match status" value="1"/>
</dbReference>
<reference evidence="4" key="1">
    <citation type="journal article" date="2011" name="Genome Res.">
        <title>Phylogeny-wide analysis of social amoeba genomes highlights ancient origins for complex intercellular communication.</title>
        <authorList>
            <person name="Heidel A.J."/>
            <person name="Lawal H.M."/>
            <person name="Felder M."/>
            <person name="Schilde C."/>
            <person name="Helps N.R."/>
            <person name="Tunggal B."/>
            <person name="Rivero F."/>
            <person name="John U."/>
            <person name="Schleicher M."/>
            <person name="Eichinger L."/>
            <person name="Platzer M."/>
            <person name="Noegel A.A."/>
            <person name="Schaap P."/>
            <person name="Gloeckner G."/>
        </authorList>
    </citation>
    <scope>NUCLEOTIDE SEQUENCE [LARGE SCALE GENOMIC DNA]</scope>
    <source>
        <strain evidence="4">SH3</strain>
    </source>
</reference>
<keyword evidence="4" id="KW-1185">Reference proteome</keyword>
<evidence type="ECO:0000313" key="3">
    <source>
        <dbReference type="EMBL" id="EGG14837.1"/>
    </source>
</evidence>
<dbReference type="EMBL" id="GL883027">
    <property type="protein sequence ID" value="EGG14837.1"/>
    <property type="molecule type" value="Genomic_DNA"/>
</dbReference>
<comment type="similarity">
    <text evidence="1">Belongs to the small GTPase superfamily. Rab family.</text>
</comment>
<dbReference type="AlphaFoldDB" id="F4QB65"/>
<dbReference type="STRING" id="1054147.F4QB65"/>